<dbReference type="eggNOG" id="COG4990">
    <property type="taxonomic scope" value="Bacteria"/>
</dbReference>
<protein>
    <recommendedName>
        <fullName evidence="1">Peptidase C39-like domain-containing protein</fullName>
    </recommendedName>
</protein>
<dbReference type="PANTHER" id="PTHR37806">
    <property type="entry name" value="LMO0724 PROTEIN"/>
    <property type="match status" value="1"/>
</dbReference>
<sequence>MDMRGKMPMRLLLFCFVLLVAVSGCSSISPAKEKQLDEGIKVLIVEFGSRTPIPDMKVTVRDMETNEDVTTATGDIEGEAIITDLQEGHQYLFVPSSIYTDDSEQEKSVGKVVTIQEDMGYVVLETYFEREEQQLDVPIIMQNPELPHGCEITALTAALNYYGLNLSKTDMAKNYLPKQEIVEKGNKRIGPDPAKAYAGDPFNKLTGTYVFAPVIEKVAKKIAKDKDVSLKVENVSGQSAEEIVSLVQEGVPVVVWVTLDLSKPTFKEGWWVKGTNRKLDMYRNLHAVVLTGHMDDKVIVMDPLHGYVSHDETSFFKSYKKLGSQAVAIWK</sequence>
<dbReference type="Pfam" id="PF13529">
    <property type="entry name" value="Peptidase_C39_2"/>
    <property type="match status" value="1"/>
</dbReference>
<dbReference type="PANTHER" id="PTHR37806:SF1">
    <property type="entry name" value="PEPTIDASE C39-LIKE DOMAIN-CONTAINING PROTEIN"/>
    <property type="match status" value="1"/>
</dbReference>
<dbReference type="AlphaFoldDB" id="W4F9G5"/>
<evidence type="ECO:0000313" key="2">
    <source>
        <dbReference type="EMBL" id="ETT88781.1"/>
    </source>
</evidence>
<dbReference type="Proteomes" id="UP000019062">
    <property type="component" value="Unassembled WGS sequence"/>
</dbReference>
<evidence type="ECO:0000259" key="1">
    <source>
        <dbReference type="Pfam" id="PF13529"/>
    </source>
</evidence>
<dbReference type="Gene3D" id="3.90.70.10">
    <property type="entry name" value="Cysteine proteinases"/>
    <property type="match status" value="1"/>
</dbReference>
<gene>
    <name evidence="2" type="ORF">C176_00280</name>
</gene>
<evidence type="ECO:0000313" key="3">
    <source>
        <dbReference type="Proteomes" id="UP000019062"/>
    </source>
</evidence>
<dbReference type="PATRIC" id="fig|1227360.4.peg.59"/>
<accession>W4F9G5</accession>
<reference evidence="2 3" key="1">
    <citation type="journal article" date="2014" name="BMC Genomics">
        <title>Genomic comparison of sporeforming bacilli isolated from milk.</title>
        <authorList>
            <person name="Moreno Switt A.I."/>
            <person name="Andrus A.D."/>
            <person name="Ranieri M.L."/>
            <person name="Orsi R.H."/>
            <person name="Ivy R."/>
            <person name="den Bakker H.C."/>
            <person name="Martin N.H."/>
            <person name="Wiedmann M."/>
            <person name="Boor K.J."/>
        </authorList>
    </citation>
    <scope>NUCLEOTIDE SEQUENCE [LARGE SCALE GENOMIC DNA]</scope>
    <source>
        <strain evidence="2 3">FSL R5-213</strain>
    </source>
</reference>
<dbReference type="EMBL" id="ASQA01000001">
    <property type="protein sequence ID" value="ETT88781.1"/>
    <property type="molecule type" value="Genomic_DNA"/>
</dbReference>
<dbReference type="PROSITE" id="PS51257">
    <property type="entry name" value="PROKAR_LIPOPROTEIN"/>
    <property type="match status" value="1"/>
</dbReference>
<dbReference type="InterPro" id="IPR039564">
    <property type="entry name" value="Peptidase_C39-like"/>
</dbReference>
<proteinExistence type="predicted"/>
<comment type="caution">
    <text evidence="2">The sequence shown here is derived from an EMBL/GenBank/DDBJ whole genome shotgun (WGS) entry which is preliminary data.</text>
</comment>
<organism evidence="2 3">
    <name type="scientific">Viridibacillus arenosi FSL R5-213</name>
    <dbReference type="NCBI Taxonomy" id="1227360"/>
    <lineage>
        <taxon>Bacteria</taxon>
        <taxon>Bacillati</taxon>
        <taxon>Bacillota</taxon>
        <taxon>Bacilli</taxon>
        <taxon>Bacillales</taxon>
        <taxon>Caryophanaceae</taxon>
        <taxon>Viridibacillus</taxon>
    </lineage>
</organism>
<name>W4F9G5_9BACL</name>
<feature type="domain" description="Peptidase C39-like" evidence="1">
    <location>
        <begin position="135"/>
        <end position="303"/>
    </location>
</feature>
<keyword evidence="3" id="KW-1185">Reference proteome</keyword>